<organism evidence="4 5">
    <name type="scientific">Cyclotella cryptica</name>
    <dbReference type="NCBI Taxonomy" id="29204"/>
    <lineage>
        <taxon>Eukaryota</taxon>
        <taxon>Sar</taxon>
        <taxon>Stramenopiles</taxon>
        <taxon>Ochrophyta</taxon>
        <taxon>Bacillariophyta</taxon>
        <taxon>Coscinodiscophyceae</taxon>
        <taxon>Thalassiosirophycidae</taxon>
        <taxon>Stephanodiscales</taxon>
        <taxon>Stephanodiscaceae</taxon>
        <taxon>Cyclotella</taxon>
    </lineage>
</organism>
<feature type="domain" description="Orc1-like AAA ATPase" evidence="3">
    <location>
        <begin position="448"/>
        <end position="644"/>
    </location>
</feature>
<feature type="compositionally biased region" description="Polar residues" evidence="1">
    <location>
        <begin position="13"/>
        <end position="23"/>
    </location>
</feature>
<name>A0ABD3QGL0_9STRA</name>
<keyword evidence="5" id="KW-1185">Reference proteome</keyword>
<proteinExistence type="predicted"/>
<keyword evidence="2" id="KW-1133">Transmembrane helix</keyword>
<keyword evidence="2" id="KW-0812">Transmembrane</keyword>
<dbReference type="Pfam" id="PF13191">
    <property type="entry name" value="AAA_16"/>
    <property type="match status" value="1"/>
</dbReference>
<dbReference type="SUPFAM" id="SSF52540">
    <property type="entry name" value="P-loop containing nucleoside triphosphate hydrolases"/>
    <property type="match status" value="1"/>
</dbReference>
<accession>A0ABD3QGL0</accession>
<dbReference type="InterPro" id="IPR027417">
    <property type="entry name" value="P-loop_NTPase"/>
</dbReference>
<feature type="transmembrane region" description="Helical" evidence="2">
    <location>
        <begin position="1085"/>
        <end position="1107"/>
    </location>
</feature>
<evidence type="ECO:0000313" key="5">
    <source>
        <dbReference type="Proteomes" id="UP001516023"/>
    </source>
</evidence>
<gene>
    <name evidence="4" type="ORF">HJC23_013920</name>
</gene>
<dbReference type="Gene3D" id="3.40.50.300">
    <property type="entry name" value="P-loop containing nucleotide triphosphate hydrolases"/>
    <property type="match status" value="1"/>
</dbReference>
<dbReference type="PANTHER" id="PTHR43642">
    <property type="entry name" value="HYBRID SIGNAL TRANSDUCTION HISTIDINE KINASE G"/>
    <property type="match status" value="1"/>
</dbReference>
<comment type="caution">
    <text evidence="4">The sequence shown here is derived from an EMBL/GenBank/DDBJ whole genome shotgun (WGS) entry which is preliminary data.</text>
</comment>
<keyword evidence="2" id="KW-0472">Membrane</keyword>
<evidence type="ECO:0000256" key="1">
    <source>
        <dbReference type="SAM" id="MobiDB-lite"/>
    </source>
</evidence>
<evidence type="ECO:0000313" key="4">
    <source>
        <dbReference type="EMBL" id="KAL3799465.1"/>
    </source>
</evidence>
<dbReference type="InterPro" id="IPR053159">
    <property type="entry name" value="Hybrid_Histidine_Kinase"/>
</dbReference>
<reference evidence="4 5" key="1">
    <citation type="journal article" date="2020" name="G3 (Bethesda)">
        <title>Improved Reference Genome for Cyclotella cryptica CCMP332, a Model for Cell Wall Morphogenesis, Salinity Adaptation, and Lipid Production in Diatoms (Bacillariophyta).</title>
        <authorList>
            <person name="Roberts W.R."/>
            <person name="Downey K.M."/>
            <person name="Ruck E.C."/>
            <person name="Traller J.C."/>
            <person name="Alverson A.J."/>
        </authorList>
    </citation>
    <scope>NUCLEOTIDE SEQUENCE [LARGE SCALE GENOMIC DNA]</scope>
    <source>
        <strain evidence="4 5">CCMP332</strain>
    </source>
</reference>
<dbReference type="InterPro" id="IPR041664">
    <property type="entry name" value="AAA_16"/>
</dbReference>
<dbReference type="Proteomes" id="UP001516023">
    <property type="component" value="Unassembled WGS sequence"/>
</dbReference>
<protein>
    <recommendedName>
        <fullName evidence="3">Orc1-like AAA ATPase domain-containing protein</fullName>
    </recommendedName>
</protein>
<sequence>MRLHDSMIPPNPSSDISRQAQKSLNRMKDKVKGTYAINSCNLPSPNALDSLFGHSNSLLCMELDGNCKQGTFDNFANCSDLSLVEDDTEKHSGSNATVIFRQPKESTWLAHTKQTVFAFDKKTSEPGPKFYPVEAIFEKEELAVPLRQWITLDAQERATQLDQPYLLKLKKASTLRKVTISFAITTLLQHLSLNFQVNQYSPGELKRFCSIDNFVIRVSAEQSDLGWEVMGVNMINPQLQLKILTGVSLTCNFFDRAPDDEFTGRSIMSRIISPHVKPDNAGYSPTLNDESMLCYFLGLLLHGLFSGEDVAGIKPHALQNVDRSHEDETSAKKKSMEMFCHMRGPHFSRPLSVSGSVSKNCRDEASIDGILLPPLSTIGYSTSLSQVVTSLVDCGSGLSRSGDSYPCLEMAISDMCLLLEDPGHFLFEEFQLSPKEEGIIYSGREITKLYGRAAEAHLLTDTFCRVASTRESEACLITGFSGCGKTRLVESVFEAVEAVDGFVVAQKFDKVSTMSPLSVVMSAFNELCLLVSMRSTPQELHSIYENLIIEFGANFHDLARALPNVLVMLSTCNSVPFSRIETDDFNLANYSSLCCTLQRFMRVVSSTSRTFMIFLDDLQWADPVSLGLVHAVLSDIKGKSSMLFIGTFRDNEVGPDHIIFGFLDMLTQFNVTTCKIHLNGLAESDVNAIISDALGTLPRLCTSLSQVVSRKTHGNPYYVLEFLRSIVGRDIVRFSLRERRWIWDDAKVYEENITENVLHQLSDKLKGVPENILTALKCASCFGIRIEKSIAQILSTNSKYIDLHAALDGAVEDGFMDCDGTHYRFVHDKLSEAAYDLIKADYKDEYHFELGMAMHSSCVYEDSDDALFATIQQINHGVPSLLTGSSLKHDVAELNYEASVKSMHCSKFTEAYGYIKAALSLLADDSWTTQYSESIKYHLQLGKSAISCGSSSEANVVLGKVLDGGRCLEDKIDAYFLLCHTPSHESVQMCVHVLRLLGEELPHEDLETCLINSAVSETKEIFEHKSDEAFLCVTNSDHSTERTKNIIKFYGHLSVISWIAAPKMHAFYMARFARFCLKSKVTCKYLPLAFVGLGACLCYGLTADTLVGYRMGKTGLMILNRSELDMDETAKVYLAYYRELGVLFEPIQACADMHRRGHELGMKVGNTSLAGLHLCLAVDREIMSGKNLQLLKAEIEFYLNTAKQHSLTAMEVLMQIYYKTVLTLIGEQCIGYVSHYQCAQYEDIECTQEMMSSLFSGHFDRVTYLAKKWEALNNKNKLKGPLGVISVAFYSGLATTSMYRTKGFKFPQPLRHISQRLLPVLTTAEECSQWNFKTKASILRAEYLSLTAKKDKAEHAYGVGISSAQSSRFIHEEGMACELAGMHYKHHGDKSKALDLFRQAQKCYEAWGSRLKVDQMVSTIQEMQ</sequence>
<evidence type="ECO:0000256" key="2">
    <source>
        <dbReference type="SAM" id="Phobius"/>
    </source>
</evidence>
<feature type="region of interest" description="Disordered" evidence="1">
    <location>
        <begin position="1"/>
        <end position="23"/>
    </location>
</feature>
<dbReference type="PANTHER" id="PTHR43642:SF1">
    <property type="entry name" value="HYBRID SIGNAL TRANSDUCTION HISTIDINE KINASE G"/>
    <property type="match status" value="1"/>
</dbReference>
<evidence type="ECO:0000259" key="3">
    <source>
        <dbReference type="Pfam" id="PF13191"/>
    </source>
</evidence>
<dbReference type="EMBL" id="JABMIG020000039">
    <property type="protein sequence ID" value="KAL3799465.1"/>
    <property type="molecule type" value="Genomic_DNA"/>
</dbReference>